<dbReference type="EMBL" id="UZWD01000038">
    <property type="protein sequence ID" value="VDS06185.1"/>
    <property type="molecule type" value="Genomic_DNA"/>
</dbReference>
<reference evidence="2 3" key="1">
    <citation type="submission" date="2018-12" db="EMBL/GenBank/DDBJ databases">
        <authorList>
            <person name="Criscuolo A."/>
        </authorList>
    </citation>
    <scope>NUCLEOTIDE SEQUENCE [LARGE SCALE GENOMIC DNA]</scope>
    <source>
        <strain evidence="2">ACIP1116281</strain>
    </source>
</reference>
<evidence type="ECO:0000256" key="1">
    <source>
        <dbReference type="SAM" id="SignalP"/>
    </source>
</evidence>
<evidence type="ECO:0000313" key="2">
    <source>
        <dbReference type="EMBL" id="VDS06185.1"/>
    </source>
</evidence>
<dbReference type="RefSeq" id="WP_126151682.1">
    <property type="nucleotide sequence ID" value="NZ_JBHTMH010000001.1"/>
</dbReference>
<dbReference type="AlphaFoldDB" id="A0A447IFC9"/>
<gene>
    <name evidence="2" type="ORF">DEVEQU_03339</name>
</gene>
<feature type="chain" id="PRO_5019105423" description="DUF3617 family protein" evidence="1">
    <location>
        <begin position="19"/>
        <end position="156"/>
    </location>
</feature>
<protein>
    <recommendedName>
        <fullName evidence="4">DUF3617 family protein</fullName>
    </recommendedName>
</protein>
<dbReference type="OrthoDB" id="7947539at2"/>
<keyword evidence="1" id="KW-0732">Signal</keyword>
<proteinExistence type="predicted"/>
<accession>A0A447IFC9</accession>
<name>A0A447IFC9_9HYPH</name>
<keyword evidence="3" id="KW-1185">Reference proteome</keyword>
<evidence type="ECO:0000313" key="3">
    <source>
        <dbReference type="Proteomes" id="UP000268844"/>
    </source>
</evidence>
<feature type="signal peptide" evidence="1">
    <location>
        <begin position="1"/>
        <end position="18"/>
    </location>
</feature>
<organism evidence="2 3">
    <name type="scientific">Devosia equisanguinis</name>
    <dbReference type="NCBI Taxonomy" id="2490941"/>
    <lineage>
        <taxon>Bacteria</taxon>
        <taxon>Pseudomonadati</taxon>
        <taxon>Pseudomonadota</taxon>
        <taxon>Alphaproteobacteria</taxon>
        <taxon>Hyphomicrobiales</taxon>
        <taxon>Devosiaceae</taxon>
        <taxon>Devosia</taxon>
    </lineage>
</organism>
<evidence type="ECO:0008006" key="4">
    <source>
        <dbReference type="Google" id="ProtNLM"/>
    </source>
</evidence>
<sequence length="156" mass="16705">MKYLPLIASLLIVSPAFGQGAEPLSVFTLRGDCEELRVGEQDLLAICADEFMQVSYDGGAMELSIWTDDPTGRFFVFSGMAERTDAGFAVQLDSIIESKDSAGEDITEHQASGQCALSGDPATAPAQYKCTATDANGRDYAFAFHTDGSQPESMLD</sequence>
<dbReference type="Proteomes" id="UP000268844">
    <property type="component" value="Unassembled WGS sequence"/>
</dbReference>